<evidence type="ECO:0000256" key="1">
    <source>
        <dbReference type="SAM" id="MobiDB-lite"/>
    </source>
</evidence>
<keyword evidence="3" id="KW-1185">Reference proteome</keyword>
<feature type="compositionally biased region" description="Polar residues" evidence="1">
    <location>
        <begin position="1"/>
        <end position="25"/>
    </location>
</feature>
<dbReference type="EMBL" id="BQKY01000003">
    <property type="protein sequence ID" value="GJN88553.1"/>
    <property type="molecule type" value="Genomic_DNA"/>
</dbReference>
<evidence type="ECO:0008006" key="4">
    <source>
        <dbReference type="Google" id="ProtNLM"/>
    </source>
</evidence>
<name>A0AAV5GIN2_9BASI</name>
<evidence type="ECO:0000313" key="3">
    <source>
        <dbReference type="Proteomes" id="UP001342314"/>
    </source>
</evidence>
<feature type="region of interest" description="Disordered" evidence="1">
    <location>
        <begin position="1"/>
        <end position="46"/>
    </location>
</feature>
<accession>A0AAV5GIN2</accession>
<reference evidence="2 3" key="1">
    <citation type="submission" date="2021-12" db="EMBL/GenBank/DDBJ databases">
        <title>High titer production of polyol ester of fatty acids by Rhodotorula paludigena BS15 towards product separation-free biomass refinery.</title>
        <authorList>
            <person name="Mano J."/>
            <person name="Ono H."/>
            <person name="Tanaka T."/>
            <person name="Naito K."/>
            <person name="Sushida H."/>
            <person name="Ike M."/>
            <person name="Tokuyasu K."/>
            <person name="Kitaoka M."/>
        </authorList>
    </citation>
    <scope>NUCLEOTIDE SEQUENCE [LARGE SCALE GENOMIC DNA]</scope>
    <source>
        <strain evidence="2 3">BS15</strain>
    </source>
</reference>
<evidence type="ECO:0000313" key="2">
    <source>
        <dbReference type="EMBL" id="GJN88553.1"/>
    </source>
</evidence>
<dbReference type="AlphaFoldDB" id="A0AAV5GIN2"/>
<dbReference type="Proteomes" id="UP001342314">
    <property type="component" value="Unassembled WGS sequence"/>
</dbReference>
<gene>
    <name evidence="2" type="ORF">Rhopal_001519-T1</name>
</gene>
<comment type="caution">
    <text evidence="2">The sequence shown here is derived from an EMBL/GenBank/DDBJ whole genome shotgun (WGS) entry which is preliminary data.</text>
</comment>
<protein>
    <recommendedName>
        <fullName evidence="4">Band 7 domain-containing protein</fullName>
    </recommendedName>
</protein>
<proteinExistence type="predicted"/>
<sequence>MPSTAFSDDQTYVGSSRDGPSNTGPANDKGKNPAVPLPKSSLLIDGPSLTASNGRKPFFHSIDEATGGLMGAIERLDDELQQAGRDRIISHKRPSRWAGKLVEPGRAGLYVNGASPKIILKPGRYPGVMLRNWFARQWAANPLVQLSDPVIDFGGFVAVQVSMNQAAIVADPSNRVFCVKNGGFAAISLSGSYRVLGVVDQVNLAKQVVDPYSAQKRVLGHYETIQMPATPALGGKSFVAATFVDIPANNVVVLQRGDDLEQLKAGQHVILNPNVTIRGWFTTAESQLEMTTPDICYKSPYDALRDKTLSVLTQVVSHLDYSSLVRQRGFQPGDAVEAIDDSSTAFLDALRTRAMDELHESAAEYGLQLQDLAVLDREFRGETARTLDSLTIRALQAQVEAANIDRENSNKVKAQEGALQVANVAAKQRKTEADANAYAITARAKAEAEAVEIAASARARAVLLEAEADAAVKDDQARRMQLARAEVNRVSAYGNKAVFVPDSGFGSAVLSGYAISAGGQQAAMAAAAAKLGAVQA</sequence>
<organism evidence="2 3">
    <name type="scientific">Rhodotorula paludigena</name>
    <dbReference type="NCBI Taxonomy" id="86838"/>
    <lineage>
        <taxon>Eukaryota</taxon>
        <taxon>Fungi</taxon>
        <taxon>Dikarya</taxon>
        <taxon>Basidiomycota</taxon>
        <taxon>Pucciniomycotina</taxon>
        <taxon>Microbotryomycetes</taxon>
        <taxon>Sporidiobolales</taxon>
        <taxon>Sporidiobolaceae</taxon>
        <taxon>Rhodotorula</taxon>
    </lineage>
</organism>